<proteinExistence type="predicted"/>
<evidence type="ECO:0000313" key="3">
    <source>
        <dbReference type="Proteomes" id="UP001597145"/>
    </source>
</evidence>
<name>A0ABW4FK41_9PSEU</name>
<sequence length="328" mass="33967">MPWTPHTPYAPPGQLVLALLAVMAAGACLAGTRPRAHAGRLAVTALLTVTIPVFAVGTISLPLYVVTLASGSGVESATGLSHALLDSAGVGVLAVSAVTFRRRLQGRCARCGRLHPGMGGDRLAHPAASVAPRRTRVAVYVLMCGILPWAGVKTIWTLGGDALGVTAEEWREANAGASGSVKALASVGIDITVLAAMLVVFLLLGLMYRWGMVFPRWTLFLSGVRVPRLLPLIPAWLTAPGLSVYGIALTIYAPLSALGVLPRIEPSGGFTSTGVTWMVEFGGLAFGGLGLGLITAARSYASRTRPTCAIEGVSAMPATDIPEGYDSM</sequence>
<dbReference type="RefSeq" id="WP_343970362.1">
    <property type="nucleotide sequence ID" value="NZ_BAAAJG010000002.1"/>
</dbReference>
<feature type="transmembrane region" description="Helical" evidence="1">
    <location>
        <begin position="79"/>
        <end position="100"/>
    </location>
</feature>
<feature type="transmembrane region" description="Helical" evidence="1">
    <location>
        <begin position="183"/>
        <end position="208"/>
    </location>
</feature>
<evidence type="ECO:0000256" key="1">
    <source>
        <dbReference type="SAM" id="Phobius"/>
    </source>
</evidence>
<evidence type="ECO:0000313" key="2">
    <source>
        <dbReference type="EMBL" id="MFD1530704.1"/>
    </source>
</evidence>
<gene>
    <name evidence="2" type="ORF">ACFSCY_14750</name>
</gene>
<feature type="transmembrane region" description="Helical" evidence="1">
    <location>
        <begin position="275"/>
        <end position="297"/>
    </location>
</feature>
<keyword evidence="1" id="KW-0812">Transmembrane</keyword>
<reference evidence="3" key="1">
    <citation type="journal article" date="2019" name="Int. J. Syst. Evol. Microbiol.">
        <title>The Global Catalogue of Microorganisms (GCM) 10K type strain sequencing project: providing services to taxonomists for standard genome sequencing and annotation.</title>
        <authorList>
            <consortium name="The Broad Institute Genomics Platform"/>
            <consortium name="The Broad Institute Genome Sequencing Center for Infectious Disease"/>
            <person name="Wu L."/>
            <person name="Ma J."/>
        </authorList>
    </citation>
    <scope>NUCLEOTIDE SEQUENCE [LARGE SCALE GENOMIC DNA]</scope>
    <source>
        <strain evidence="3">JCM 12165</strain>
    </source>
</reference>
<dbReference type="Proteomes" id="UP001597145">
    <property type="component" value="Unassembled WGS sequence"/>
</dbReference>
<feature type="transmembrane region" description="Helical" evidence="1">
    <location>
        <begin position="229"/>
        <end position="255"/>
    </location>
</feature>
<dbReference type="EMBL" id="JBHUCP010000009">
    <property type="protein sequence ID" value="MFD1530704.1"/>
    <property type="molecule type" value="Genomic_DNA"/>
</dbReference>
<keyword evidence="3" id="KW-1185">Reference proteome</keyword>
<accession>A0ABW4FK41</accession>
<feature type="transmembrane region" description="Helical" evidence="1">
    <location>
        <begin position="137"/>
        <end position="156"/>
    </location>
</feature>
<evidence type="ECO:0008006" key="4">
    <source>
        <dbReference type="Google" id="ProtNLM"/>
    </source>
</evidence>
<comment type="caution">
    <text evidence="2">The sequence shown here is derived from an EMBL/GenBank/DDBJ whole genome shotgun (WGS) entry which is preliminary data.</text>
</comment>
<protein>
    <recommendedName>
        <fullName evidence="4">D-alanyl-D-alanine dipeptidase</fullName>
    </recommendedName>
</protein>
<keyword evidence="1" id="KW-0472">Membrane</keyword>
<keyword evidence="1" id="KW-1133">Transmembrane helix</keyword>
<feature type="transmembrane region" description="Helical" evidence="1">
    <location>
        <begin position="12"/>
        <end position="31"/>
    </location>
</feature>
<organism evidence="2 3">
    <name type="scientific">Pseudonocardia aurantiaca</name>
    <dbReference type="NCBI Taxonomy" id="75290"/>
    <lineage>
        <taxon>Bacteria</taxon>
        <taxon>Bacillati</taxon>
        <taxon>Actinomycetota</taxon>
        <taxon>Actinomycetes</taxon>
        <taxon>Pseudonocardiales</taxon>
        <taxon>Pseudonocardiaceae</taxon>
        <taxon>Pseudonocardia</taxon>
    </lineage>
</organism>
<feature type="transmembrane region" description="Helical" evidence="1">
    <location>
        <begin position="43"/>
        <end position="67"/>
    </location>
</feature>